<dbReference type="EMBL" id="LJKE01000045">
    <property type="protein sequence ID" value="KZD65944.1"/>
    <property type="molecule type" value="Genomic_DNA"/>
</dbReference>
<dbReference type="PATRIC" id="fig|1396.535.peg.1733"/>
<gene>
    <name evidence="2" type="ORF">B4088_2701</name>
</gene>
<proteinExistence type="predicted"/>
<organism evidence="2 3">
    <name type="scientific">Bacillus cereus</name>
    <dbReference type="NCBI Taxonomy" id="1396"/>
    <lineage>
        <taxon>Bacteria</taxon>
        <taxon>Bacillati</taxon>
        <taxon>Bacillota</taxon>
        <taxon>Bacilli</taxon>
        <taxon>Bacillales</taxon>
        <taxon>Bacillaceae</taxon>
        <taxon>Bacillus</taxon>
        <taxon>Bacillus cereus group</taxon>
    </lineage>
</organism>
<evidence type="ECO:0000313" key="2">
    <source>
        <dbReference type="EMBL" id="KZD65944.1"/>
    </source>
</evidence>
<protein>
    <submittedName>
        <fullName evidence="2">Uncharacterized protein</fullName>
    </submittedName>
</protein>
<comment type="caution">
    <text evidence="2">The sequence shown here is derived from an EMBL/GenBank/DDBJ whole genome shotgun (WGS) entry which is preliminary data.</text>
</comment>
<sequence length="265" mass="31189">MLKEPDNVYKLEGNFYLNVEYQATYRNDDIYRFFEYYFQLVQKHKDDIKKFVTVVIYTCKKPESNEVITSLDHGFNNFQIRPIFVREMKDSGRFKGIMGKIEQNPFEQLTQEELQFLIYNPFMEHNESIVDRAINVTMLASKIQDESTQLQLVGSVLTLFGKVMPEETFEQLYQEVVNMSTAFERLFNSKVKEEAEILAEKLAEEKAEKLTEKKMQVKTQEFVRTLLKGFIESNSLNEGVEKNIMITYNLSQEGLQKIKDDVQKN</sequence>
<reference evidence="2 3" key="1">
    <citation type="submission" date="2015-09" db="EMBL/GenBank/DDBJ databases">
        <title>Bacillus cereus food isolates.</title>
        <authorList>
            <person name="Boekhorst J."/>
        </authorList>
    </citation>
    <scope>NUCLEOTIDE SEQUENCE [LARGE SCALE GENOMIC DNA]</scope>
    <source>
        <strain evidence="2 3">B4088</strain>
    </source>
</reference>
<evidence type="ECO:0000313" key="3">
    <source>
        <dbReference type="Proteomes" id="UP000076482"/>
    </source>
</evidence>
<accession>A0A164NWR4</accession>
<name>A0A164NWR4_BACCE</name>
<feature type="coiled-coil region" evidence="1">
    <location>
        <begin position="188"/>
        <end position="220"/>
    </location>
</feature>
<dbReference type="AlphaFoldDB" id="A0A164NWR4"/>
<evidence type="ECO:0000256" key="1">
    <source>
        <dbReference type="SAM" id="Coils"/>
    </source>
</evidence>
<dbReference type="Proteomes" id="UP000076482">
    <property type="component" value="Unassembled WGS sequence"/>
</dbReference>
<keyword evidence="1" id="KW-0175">Coiled coil</keyword>